<evidence type="ECO:0000256" key="1">
    <source>
        <dbReference type="SAM" id="Phobius"/>
    </source>
</evidence>
<keyword evidence="1" id="KW-1133">Transmembrane helix</keyword>
<comment type="caution">
    <text evidence="2">The sequence shown here is derived from an EMBL/GenBank/DDBJ whole genome shotgun (WGS) entry which is preliminary data.</text>
</comment>
<sequence>MTRLPALLWTNARALGLGALGAALAYLAALPAALLIGPALVVSLAGLAGARLSVSPRLMQICLVVLGLGVGSGFSAEAGRAVLHWPLAFAVLGLALVAILWSGQQVLMRLFHFDPVSASLASAPGHLSFVLASAADTGSDVARIAVAQTLRVLVLTLSVPFVALALGVRMAPGVLPQGVPMPPLQLIVLALVGVALGVLFRRLKFPAPLLLGPMVASAGGHVTGLSTGSLPLWLSMPAFLVMGTVIGTRFSGVSLALLRSALMAGLAVTAISVAVMTLAAFPVALALAMPTAHVLTGFAPGGLETMIALGAAMGANPGFITACHVLRLLILSALIPLTLRRARRAAQPAR</sequence>
<keyword evidence="1" id="KW-0812">Transmembrane</keyword>
<feature type="transmembrane region" description="Helical" evidence="1">
    <location>
        <begin position="262"/>
        <end position="287"/>
    </location>
</feature>
<gene>
    <name evidence="2" type="ORF">QO033_01690</name>
</gene>
<accession>A0ABT7EVK2</accession>
<feature type="transmembrane region" description="Helical" evidence="1">
    <location>
        <begin position="24"/>
        <end position="46"/>
    </location>
</feature>
<dbReference type="NCBIfam" id="TIGR03082">
    <property type="entry name" value="Gneg_AbrB_dup"/>
    <property type="match status" value="1"/>
</dbReference>
<feature type="transmembrane region" description="Helical" evidence="1">
    <location>
        <begin position="307"/>
        <end position="335"/>
    </location>
</feature>
<dbReference type="PANTHER" id="PTHR38457:SF1">
    <property type="entry name" value="REGULATOR ABRB-RELATED"/>
    <property type="match status" value="1"/>
</dbReference>
<dbReference type="RefSeq" id="WP_284479181.1">
    <property type="nucleotide sequence ID" value="NZ_JASNJD010000001.1"/>
</dbReference>
<dbReference type="InterPro" id="IPR017516">
    <property type="entry name" value="AbrB_dup"/>
</dbReference>
<feature type="transmembrane region" description="Helical" evidence="1">
    <location>
        <begin position="58"/>
        <end position="76"/>
    </location>
</feature>
<name>A0ABT7EVK2_9RHOB</name>
<keyword evidence="1" id="KW-0472">Membrane</keyword>
<proteinExistence type="predicted"/>
<feature type="transmembrane region" description="Helical" evidence="1">
    <location>
        <begin position="152"/>
        <end position="171"/>
    </location>
</feature>
<protein>
    <submittedName>
        <fullName evidence="2">AbrB family transcriptional regulator</fullName>
    </submittedName>
</protein>
<dbReference type="PIRSF" id="PIRSF038991">
    <property type="entry name" value="Protein_AbrB"/>
    <property type="match status" value="1"/>
</dbReference>
<evidence type="ECO:0000313" key="2">
    <source>
        <dbReference type="EMBL" id="MDK3016367.1"/>
    </source>
</evidence>
<dbReference type="Pfam" id="PF05145">
    <property type="entry name" value="AbrB"/>
    <property type="match status" value="1"/>
</dbReference>
<dbReference type="PANTHER" id="PTHR38457">
    <property type="entry name" value="REGULATOR ABRB-RELATED"/>
    <property type="match status" value="1"/>
</dbReference>
<dbReference type="Proteomes" id="UP001243757">
    <property type="component" value="Unassembled WGS sequence"/>
</dbReference>
<reference evidence="2 3" key="1">
    <citation type="submission" date="2023-05" db="EMBL/GenBank/DDBJ databases">
        <title>Pseudodonghicola sp. nov.</title>
        <authorList>
            <person name="Huang J."/>
        </authorList>
    </citation>
    <scope>NUCLEOTIDE SEQUENCE [LARGE SCALE GENOMIC DNA]</scope>
    <source>
        <strain evidence="2 3">IC7</strain>
    </source>
</reference>
<organism evidence="2 3">
    <name type="scientific">Pseudodonghicola flavimaris</name>
    <dbReference type="NCBI Taxonomy" id="3050036"/>
    <lineage>
        <taxon>Bacteria</taxon>
        <taxon>Pseudomonadati</taxon>
        <taxon>Pseudomonadota</taxon>
        <taxon>Alphaproteobacteria</taxon>
        <taxon>Rhodobacterales</taxon>
        <taxon>Paracoccaceae</taxon>
        <taxon>Pseudodonghicola</taxon>
    </lineage>
</organism>
<feature type="transmembrane region" description="Helical" evidence="1">
    <location>
        <begin position="232"/>
        <end position="250"/>
    </location>
</feature>
<dbReference type="InterPro" id="IPR007820">
    <property type="entry name" value="AbrB_fam"/>
</dbReference>
<keyword evidence="3" id="KW-1185">Reference proteome</keyword>
<feature type="transmembrane region" description="Helical" evidence="1">
    <location>
        <begin position="183"/>
        <end position="200"/>
    </location>
</feature>
<feature type="transmembrane region" description="Helical" evidence="1">
    <location>
        <begin position="207"/>
        <end position="226"/>
    </location>
</feature>
<feature type="transmembrane region" description="Helical" evidence="1">
    <location>
        <begin position="82"/>
        <end position="101"/>
    </location>
</feature>
<dbReference type="EMBL" id="JASNJD010000001">
    <property type="protein sequence ID" value="MDK3016367.1"/>
    <property type="molecule type" value="Genomic_DNA"/>
</dbReference>
<evidence type="ECO:0000313" key="3">
    <source>
        <dbReference type="Proteomes" id="UP001243757"/>
    </source>
</evidence>